<organism evidence="2 3">
    <name type="scientific">Terriglobus roseus</name>
    <dbReference type="NCBI Taxonomy" id="392734"/>
    <lineage>
        <taxon>Bacteria</taxon>
        <taxon>Pseudomonadati</taxon>
        <taxon>Acidobacteriota</taxon>
        <taxon>Terriglobia</taxon>
        <taxon>Terriglobales</taxon>
        <taxon>Acidobacteriaceae</taxon>
        <taxon>Terriglobus</taxon>
    </lineage>
</organism>
<evidence type="ECO:0000256" key="1">
    <source>
        <dbReference type="ARBA" id="ARBA00008591"/>
    </source>
</evidence>
<dbReference type="InterPro" id="IPR018445">
    <property type="entry name" value="Put_Phosphate_transp_reg"/>
</dbReference>
<name>A0A1G7ISF4_9BACT</name>
<dbReference type="Gene3D" id="1.20.58.220">
    <property type="entry name" value="Phosphate transport system protein phou homolog 2, domain 2"/>
    <property type="match status" value="1"/>
</dbReference>
<protein>
    <recommendedName>
        <fullName evidence="4">Phosphate transport regulator</fullName>
    </recommendedName>
</protein>
<keyword evidence="3" id="KW-1185">Reference proteome</keyword>
<dbReference type="Pfam" id="PF01865">
    <property type="entry name" value="PhoU_div"/>
    <property type="match status" value="1"/>
</dbReference>
<sequence length="207" mass="23883">MFSVMPQDRSFFDHFEQLGKCLVVVSDQLAGSMNLWPGTNGHVAKMEQSRHEAHRVMRETLLRLDTAFITPFDREDILELTSRIYEAIAVIATAGRRMELYRLEEMHPSLRTHTTAIDTMASEISATLNRLRKKAKLSELRGNLDEIGRQEEAARQSRDKFLLELYSGQPDPISVMKKREVHDLMLEAIYLLDNLGRTIERILLKND</sequence>
<dbReference type="AlphaFoldDB" id="A0A1G7ISF4"/>
<dbReference type="RefSeq" id="WP_172838181.1">
    <property type="nucleotide sequence ID" value="NZ_LT629690.1"/>
</dbReference>
<evidence type="ECO:0008006" key="4">
    <source>
        <dbReference type="Google" id="ProtNLM"/>
    </source>
</evidence>
<dbReference type="InterPro" id="IPR052912">
    <property type="entry name" value="UPF0111_domain"/>
</dbReference>
<dbReference type="Proteomes" id="UP000182427">
    <property type="component" value="Chromosome I"/>
</dbReference>
<gene>
    <name evidence="2" type="ORF">SAMN05444167_1557</name>
</gene>
<comment type="similarity">
    <text evidence="1">Belongs to the UPF0111 family.</text>
</comment>
<reference evidence="2 3" key="1">
    <citation type="submission" date="2016-10" db="EMBL/GenBank/DDBJ databases">
        <authorList>
            <person name="de Groot N.N."/>
        </authorList>
    </citation>
    <scope>NUCLEOTIDE SEQUENCE [LARGE SCALE GENOMIC DNA]</scope>
    <source>
        <strain evidence="2 3">GAS232</strain>
    </source>
</reference>
<dbReference type="PANTHER" id="PTHR37298">
    <property type="entry name" value="UPF0111 PROTEIN YKAA"/>
    <property type="match status" value="1"/>
</dbReference>
<dbReference type="EMBL" id="LT629690">
    <property type="protein sequence ID" value="SDF15601.1"/>
    <property type="molecule type" value="Genomic_DNA"/>
</dbReference>
<proteinExistence type="inferred from homology"/>
<accession>A0A1G7ISF4</accession>
<dbReference type="InterPro" id="IPR038078">
    <property type="entry name" value="PhoU-like_sf"/>
</dbReference>
<evidence type="ECO:0000313" key="3">
    <source>
        <dbReference type="Proteomes" id="UP000182427"/>
    </source>
</evidence>
<evidence type="ECO:0000313" key="2">
    <source>
        <dbReference type="EMBL" id="SDF15601.1"/>
    </source>
</evidence>
<dbReference type="PANTHER" id="PTHR37298:SF1">
    <property type="entry name" value="UPF0111 PROTEIN YKAA"/>
    <property type="match status" value="1"/>
</dbReference>